<sequence>MVGFAERFEFYKQITNQCLQYAIDCKYIKIMDNLQVKIVDDNMSFTDPSLSDSMNLASKLFKLFKSWNVINIYLAFGIKKL</sequence>
<evidence type="ECO:0000313" key="1">
    <source>
        <dbReference type="EMBL" id="KAA6322407.1"/>
    </source>
</evidence>
<dbReference type="InterPro" id="IPR045390">
    <property type="entry name" value="ABC-3C_MC3"/>
</dbReference>
<proteinExistence type="predicted"/>
<comment type="caution">
    <text evidence="1">The sequence shown here is derived from an EMBL/GenBank/DDBJ whole genome shotgun (WGS) entry which is preliminary data.</text>
</comment>
<protein>
    <submittedName>
        <fullName evidence="1">Uncharacterized protein</fullName>
    </submittedName>
</protein>
<dbReference type="Pfam" id="PF20131">
    <property type="entry name" value="MC3"/>
    <property type="match status" value="1"/>
</dbReference>
<name>A0A5J4QKH9_9ZZZZ</name>
<gene>
    <name evidence="1" type="ORF">EZS27_028049</name>
</gene>
<organism evidence="1">
    <name type="scientific">termite gut metagenome</name>
    <dbReference type="NCBI Taxonomy" id="433724"/>
    <lineage>
        <taxon>unclassified sequences</taxon>
        <taxon>metagenomes</taxon>
        <taxon>organismal metagenomes</taxon>
    </lineage>
</organism>
<dbReference type="AlphaFoldDB" id="A0A5J4QKH9"/>
<reference evidence="1" key="1">
    <citation type="submission" date="2019-03" db="EMBL/GenBank/DDBJ databases">
        <title>Single cell metagenomics reveals metabolic interactions within the superorganism composed of flagellate Streblomastix strix and complex community of Bacteroidetes bacteria on its surface.</title>
        <authorList>
            <person name="Treitli S.C."/>
            <person name="Kolisko M."/>
            <person name="Husnik F."/>
            <person name="Keeling P."/>
            <person name="Hampl V."/>
        </authorList>
    </citation>
    <scope>NUCLEOTIDE SEQUENCE</scope>
    <source>
        <strain evidence="1">STM</strain>
    </source>
</reference>
<accession>A0A5J4QKH9</accession>
<dbReference type="EMBL" id="SNRY01003053">
    <property type="protein sequence ID" value="KAA6322407.1"/>
    <property type="molecule type" value="Genomic_DNA"/>
</dbReference>